<reference evidence="5 6" key="1">
    <citation type="submission" date="2019-05" db="EMBL/GenBank/DDBJ databases">
        <title>Thiomicrorhabdus sediminis sp. nov, a novel sulfur-oxidizing bacterium isolated from coastal sediment.</title>
        <authorList>
            <person name="Liu X."/>
        </authorList>
    </citation>
    <scope>NUCLEOTIDE SEQUENCE [LARGE SCALE GENOMIC DNA]</scope>
    <source>
        <strain evidence="5 6">G1</strain>
    </source>
</reference>
<organism evidence="5 6">
    <name type="scientific">Thiomicrorhabdus sediminis</name>
    <dbReference type="NCBI Taxonomy" id="2580412"/>
    <lineage>
        <taxon>Bacteria</taxon>
        <taxon>Pseudomonadati</taxon>
        <taxon>Pseudomonadota</taxon>
        <taxon>Gammaproteobacteria</taxon>
        <taxon>Thiotrichales</taxon>
        <taxon>Piscirickettsiaceae</taxon>
        <taxon>Thiomicrorhabdus</taxon>
    </lineage>
</organism>
<evidence type="ECO:0000256" key="3">
    <source>
        <dbReference type="PROSITE-ProRule" id="PRU00169"/>
    </source>
</evidence>
<evidence type="ECO:0000256" key="2">
    <source>
        <dbReference type="ARBA" id="ARBA00023012"/>
    </source>
</evidence>
<dbReference type="Gene3D" id="3.40.50.2300">
    <property type="match status" value="1"/>
</dbReference>
<dbReference type="PROSITE" id="PS50110">
    <property type="entry name" value="RESPONSE_REGULATORY"/>
    <property type="match status" value="1"/>
</dbReference>
<sequence>MQNLNILLFEDDELLQRLQVKLFDSMGHSTTGVEDCQKGLEVLKKQTFDIIFMDINMPGINGIECTRKIQALGIDTPIVALSGHDRESTQEECFAAGMCAFLEKPTNKVNFNALISELLG</sequence>
<proteinExistence type="predicted"/>
<dbReference type="GO" id="GO:0000160">
    <property type="term" value="P:phosphorelay signal transduction system"/>
    <property type="evidence" value="ECO:0007669"/>
    <property type="project" value="UniProtKB-KW"/>
</dbReference>
<feature type="domain" description="Response regulatory" evidence="4">
    <location>
        <begin position="5"/>
        <end position="119"/>
    </location>
</feature>
<dbReference type="Pfam" id="PF00072">
    <property type="entry name" value="Response_reg"/>
    <property type="match status" value="1"/>
</dbReference>
<dbReference type="SMART" id="SM00448">
    <property type="entry name" value="REC"/>
    <property type="match status" value="1"/>
</dbReference>
<name>A0A4P9K553_9GAMM</name>
<feature type="modified residue" description="4-aspartylphosphate" evidence="3">
    <location>
        <position position="54"/>
    </location>
</feature>
<keyword evidence="2" id="KW-0902">Two-component regulatory system</keyword>
<dbReference type="Proteomes" id="UP000304864">
    <property type="component" value="Chromosome"/>
</dbReference>
<dbReference type="PANTHER" id="PTHR45339">
    <property type="entry name" value="HYBRID SIGNAL TRANSDUCTION HISTIDINE KINASE J"/>
    <property type="match status" value="1"/>
</dbReference>
<dbReference type="RefSeq" id="WP_138564578.1">
    <property type="nucleotide sequence ID" value="NZ_CP040602.1"/>
</dbReference>
<dbReference type="EMBL" id="CP040602">
    <property type="protein sequence ID" value="QCU89901.1"/>
    <property type="molecule type" value="Genomic_DNA"/>
</dbReference>
<dbReference type="InterPro" id="IPR011006">
    <property type="entry name" value="CheY-like_superfamily"/>
</dbReference>
<dbReference type="KEGG" id="thig:FE785_04245"/>
<dbReference type="OrthoDB" id="9792854at2"/>
<dbReference type="InterPro" id="IPR001789">
    <property type="entry name" value="Sig_transdc_resp-reg_receiver"/>
</dbReference>
<evidence type="ECO:0000259" key="4">
    <source>
        <dbReference type="PROSITE" id="PS50110"/>
    </source>
</evidence>
<dbReference type="SUPFAM" id="SSF52172">
    <property type="entry name" value="CheY-like"/>
    <property type="match status" value="1"/>
</dbReference>
<dbReference type="PANTHER" id="PTHR45339:SF1">
    <property type="entry name" value="HYBRID SIGNAL TRANSDUCTION HISTIDINE KINASE J"/>
    <property type="match status" value="1"/>
</dbReference>
<protein>
    <submittedName>
        <fullName evidence="5">Response regulator</fullName>
    </submittedName>
</protein>
<gene>
    <name evidence="5" type="ORF">FE785_04245</name>
</gene>
<evidence type="ECO:0000313" key="5">
    <source>
        <dbReference type="EMBL" id="QCU89901.1"/>
    </source>
</evidence>
<keyword evidence="6" id="KW-1185">Reference proteome</keyword>
<evidence type="ECO:0000256" key="1">
    <source>
        <dbReference type="ARBA" id="ARBA00022553"/>
    </source>
</evidence>
<evidence type="ECO:0000313" key="6">
    <source>
        <dbReference type="Proteomes" id="UP000304864"/>
    </source>
</evidence>
<dbReference type="CDD" id="cd17546">
    <property type="entry name" value="REC_hyHK_CKI1_RcsC-like"/>
    <property type="match status" value="1"/>
</dbReference>
<accession>A0A4P9K553</accession>
<dbReference type="AlphaFoldDB" id="A0A4P9K553"/>
<keyword evidence="1 3" id="KW-0597">Phosphoprotein</keyword>